<feature type="compositionally biased region" description="Basic and acidic residues" evidence="1">
    <location>
        <begin position="217"/>
        <end position="229"/>
    </location>
</feature>
<keyword evidence="2" id="KW-1133">Transmembrane helix</keyword>
<gene>
    <name evidence="4" type="primary">LOC100377828</name>
</gene>
<accession>A0ABM0MC78</accession>
<reference evidence="4" key="1">
    <citation type="submission" date="2025-08" db="UniProtKB">
        <authorList>
            <consortium name="RefSeq"/>
        </authorList>
    </citation>
    <scope>IDENTIFICATION</scope>
    <source>
        <tissue evidence="4">Testes</tissue>
    </source>
</reference>
<sequence length="260" mass="28772">MEARTVILHVVLGVFTTVISNLITSVVSQDYCHGGSKKELNCSCGPPPDFTLSFPETGPETGQTLNVSSECNAGCIAGCVIGCLFLIFLIIALLYYFKRKRKLSLSCWKITEDNKSKRFRIIKPRRSSVSPSPPAAERMEAAELGHDNPTMNGDSPAHDPYPIFQKPLALEPLSDPKNKYAENPSDTSPEKSPRRRKKKKKKKKHKSTTGVDSGDASNRRTEVTTHRELPSLPPVNNPTTLEGLNRPLRLQPVQSKSQYA</sequence>
<dbReference type="GeneID" id="100377828"/>
<evidence type="ECO:0000256" key="1">
    <source>
        <dbReference type="SAM" id="MobiDB-lite"/>
    </source>
</evidence>
<dbReference type="Proteomes" id="UP000694865">
    <property type="component" value="Unplaced"/>
</dbReference>
<proteinExistence type="predicted"/>
<feature type="compositionally biased region" description="Basic residues" evidence="1">
    <location>
        <begin position="193"/>
        <end position="207"/>
    </location>
</feature>
<feature type="region of interest" description="Disordered" evidence="1">
    <location>
        <begin position="173"/>
        <end position="260"/>
    </location>
</feature>
<evidence type="ECO:0000313" key="3">
    <source>
        <dbReference type="Proteomes" id="UP000694865"/>
    </source>
</evidence>
<organism evidence="3 4">
    <name type="scientific">Saccoglossus kowalevskii</name>
    <name type="common">Acorn worm</name>
    <dbReference type="NCBI Taxonomy" id="10224"/>
    <lineage>
        <taxon>Eukaryota</taxon>
        <taxon>Metazoa</taxon>
        <taxon>Hemichordata</taxon>
        <taxon>Enteropneusta</taxon>
        <taxon>Harrimaniidae</taxon>
        <taxon>Saccoglossus</taxon>
    </lineage>
</organism>
<name>A0ABM0MC78_SACKO</name>
<keyword evidence="3" id="KW-1185">Reference proteome</keyword>
<evidence type="ECO:0000256" key="2">
    <source>
        <dbReference type="SAM" id="Phobius"/>
    </source>
</evidence>
<keyword evidence="2" id="KW-0812">Transmembrane</keyword>
<keyword evidence="2" id="KW-0472">Membrane</keyword>
<feature type="transmembrane region" description="Helical" evidence="2">
    <location>
        <begin position="7"/>
        <end position="27"/>
    </location>
</feature>
<protein>
    <submittedName>
        <fullName evidence="4">Uncharacterized protein LOC100377828 isoform X2</fullName>
    </submittedName>
</protein>
<dbReference type="RefSeq" id="XP_006817619.1">
    <property type="nucleotide sequence ID" value="XM_006817556.1"/>
</dbReference>
<evidence type="ECO:0000313" key="4">
    <source>
        <dbReference type="RefSeq" id="XP_006817619.1"/>
    </source>
</evidence>
<feature type="transmembrane region" description="Helical" evidence="2">
    <location>
        <begin position="75"/>
        <end position="97"/>
    </location>
</feature>